<dbReference type="EMBL" id="KK700451">
    <property type="protein sequence ID" value="KFQ26930.1"/>
    <property type="molecule type" value="Genomic_DNA"/>
</dbReference>
<feature type="non-terminal residue" evidence="1">
    <location>
        <position position="43"/>
    </location>
</feature>
<accession>A0A091QHD4</accession>
<feature type="non-terminal residue" evidence="1">
    <location>
        <position position="1"/>
    </location>
</feature>
<sequence length="43" mass="4711">VTGRATIEGSRSDITMNTWPPQANCPWDNFSDSFCLKPQKPGG</sequence>
<protein>
    <submittedName>
        <fullName evidence="1">Uncharacterized protein</fullName>
    </submittedName>
</protein>
<organism evidence="1 2">
    <name type="scientific">Merops nubicus</name>
    <name type="common">Northern carmine bee-eater</name>
    <dbReference type="NCBI Taxonomy" id="57421"/>
    <lineage>
        <taxon>Eukaryota</taxon>
        <taxon>Metazoa</taxon>
        <taxon>Chordata</taxon>
        <taxon>Craniata</taxon>
        <taxon>Vertebrata</taxon>
        <taxon>Euteleostomi</taxon>
        <taxon>Archelosauria</taxon>
        <taxon>Archosauria</taxon>
        <taxon>Dinosauria</taxon>
        <taxon>Saurischia</taxon>
        <taxon>Theropoda</taxon>
        <taxon>Coelurosauria</taxon>
        <taxon>Aves</taxon>
        <taxon>Neognathae</taxon>
        <taxon>Neoaves</taxon>
        <taxon>Telluraves</taxon>
        <taxon>Coraciimorphae</taxon>
        <taxon>Coraciiformes</taxon>
        <taxon>Meropidae</taxon>
        <taxon>Merops</taxon>
    </lineage>
</organism>
<dbReference type="Proteomes" id="UP000052967">
    <property type="component" value="Unassembled WGS sequence"/>
</dbReference>
<reference evidence="1 2" key="1">
    <citation type="submission" date="2014-04" db="EMBL/GenBank/DDBJ databases">
        <title>Genome evolution of avian class.</title>
        <authorList>
            <person name="Zhang G."/>
            <person name="Li C."/>
        </authorList>
    </citation>
    <scope>NUCLEOTIDE SEQUENCE [LARGE SCALE GENOMIC DNA]</scope>
    <source>
        <strain evidence="1">BGI_N331</strain>
    </source>
</reference>
<gene>
    <name evidence="1" type="ORF">N331_05641</name>
</gene>
<keyword evidence="2" id="KW-1185">Reference proteome</keyword>
<name>A0A091QHD4_MERNU</name>
<dbReference type="AlphaFoldDB" id="A0A091QHD4"/>
<evidence type="ECO:0000313" key="2">
    <source>
        <dbReference type="Proteomes" id="UP000052967"/>
    </source>
</evidence>
<evidence type="ECO:0000313" key="1">
    <source>
        <dbReference type="EMBL" id="KFQ26930.1"/>
    </source>
</evidence>
<proteinExistence type="predicted"/>